<dbReference type="InterPro" id="IPR011989">
    <property type="entry name" value="ARM-like"/>
</dbReference>
<dbReference type="EMBL" id="JASNGB010000030">
    <property type="protein sequence ID" value="MDL2343589.1"/>
    <property type="molecule type" value="Genomic_DNA"/>
</dbReference>
<keyword evidence="3" id="KW-1185">Reference proteome</keyword>
<dbReference type="InterPro" id="IPR000551">
    <property type="entry name" value="MerR-type_HTH_dom"/>
</dbReference>
<dbReference type="SUPFAM" id="SSF46955">
    <property type="entry name" value="Putative DNA-binding domain"/>
    <property type="match status" value="1"/>
</dbReference>
<dbReference type="Pfam" id="PF13646">
    <property type="entry name" value="HEAT_2"/>
    <property type="match status" value="1"/>
</dbReference>
<dbReference type="SMART" id="SM00567">
    <property type="entry name" value="EZ_HEAT"/>
    <property type="match status" value="7"/>
</dbReference>
<dbReference type="InterPro" id="IPR016024">
    <property type="entry name" value="ARM-type_fold"/>
</dbReference>
<dbReference type="InterPro" id="IPR004155">
    <property type="entry name" value="PBS_lyase_HEAT"/>
</dbReference>
<dbReference type="Gene3D" id="1.25.10.10">
    <property type="entry name" value="Leucine-rich Repeat Variant"/>
    <property type="match status" value="2"/>
</dbReference>
<evidence type="ECO:0000313" key="3">
    <source>
        <dbReference type="Proteomes" id="UP001302059"/>
    </source>
</evidence>
<dbReference type="PANTHER" id="PTHR12697:SF5">
    <property type="entry name" value="DEOXYHYPUSINE HYDROXYLASE"/>
    <property type="match status" value="1"/>
</dbReference>
<feature type="domain" description="HTH merR-type" evidence="1">
    <location>
        <begin position="11"/>
        <end position="80"/>
    </location>
</feature>
<evidence type="ECO:0000313" key="2">
    <source>
        <dbReference type="EMBL" id="MDL2343589.1"/>
    </source>
</evidence>
<name>A0ABT7JEV5_9DEIO</name>
<dbReference type="InterPro" id="IPR009061">
    <property type="entry name" value="DNA-bd_dom_put_sf"/>
</dbReference>
<sequence>MTGETGTEKRALRIGEVARRTGLTIRTLRHYDALGLLRPSGRSGAAYRLYSPADLTRLLHIQSLKGVGLSLPEIARALDDPAYDAQEVLRQHIGILEERIAQEQNLVGRLRALQGVAEIGWTDVAETIALTRRVEGQVGRFMQAAQEIAGTLRLTLQQLQHLQELRQGVGEDDWESLLTDVLMALEHGVSPTSPEAQALATRWGHLVHCTTAGQPDVAQALGRAYEQHLPTELHRAWTFIAEAMSRRQDGATMTHQTRQQVTDLSHPDKNVRIRAALDLGTARQHAALPSLIGRLSWEPDFFVRENLTWAVVRMGPDAVPPLLELLESPDPQGRLQAVHTLSKIADPASASALSPLLNDPDDEVARKAVFALGQMGNPDALTALLAGVGHPDAERRTTLGNALAQFGSLAVPLLLERLGHPHAPARTHAADILGLLGDPAAAPVLTGVLLNEAEAWEVRFAALSALGQLPGEDADRGVAQATHLDDPKLRAVAQRLTADRARPVDSLQQRLRQRRSGG</sequence>
<dbReference type="Pfam" id="PF13411">
    <property type="entry name" value="MerR_1"/>
    <property type="match status" value="1"/>
</dbReference>
<dbReference type="Proteomes" id="UP001302059">
    <property type="component" value="Unassembled WGS sequence"/>
</dbReference>
<organism evidence="2 3">
    <name type="scientific">Deinococcus rhizophilus</name>
    <dbReference type="NCBI Taxonomy" id="3049544"/>
    <lineage>
        <taxon>Bacteria</taxon>
        <taxon>Thermotogati</taxon>
        <taxon>Deinococcota</taxon>
        <taxon>Deinococci</taxon>
        <taxon>Deinococcales</taxon>
        <taxon>Deinococcaceae</taxon>
        <taxon>Deinococcus</taxon>
    </lineage>
</organism>
<dbReference type="SUPFAM" id="SSF48371">
    <property type="entry name" value="ARM repeat"/>
    <property type="match status" value="1"/>
</dbReference>
<dbReference type="Gene3D" id="1.10.1660.10">
    <property type="match status" value="1"/>
</dbReference>
<accession>A0ABT7JEV5</accession>
<comment type="caution">
    <text evidence="2">The sequence shown here is derived from an EMBL/GenBank/DDBJ whole genome shotgun (WGS) entry which is preliminary data.</text>
</comment>
<dbReference type="PROSITE" id="PS50937">
    <property type="entry name" value="HTH_MERR_2"/>
    <property type="match status" value="1"/>
</dbReference>
<dbReference type="PANTHER" id="PTHR12697">
    <property type="entry name" value="PBS LYASE HEAT-LIKE PROTEIN"/>
    <property type="match status" value="1"/>
</dbReference>
<dbReference type="RefSeq" id="WP_285522100.1">
    <property type="nucleotide sequence ID" value="NZ_JASNGB010000030.1"/>
</dbReference>
<protein>
    <submittedName>
        <fullName evidence="2">HEAT repeat domain-containing protein</fullName>
    </submittedName>
</protein>
<dbReference type="PRINTS" id="PR00040">
    <property type="entry name" value="HTHMERR"/>
</dbReference>
<proteinExistence type="predicted"/>
<dbReference type="SMART" id="SM00422">
    <property type="entry name" value="HTH_MERR"/>
    <property type="match status" value="1"/>
</dbReference>
<dbReference type="PROSITE" id="PS00552">
    <property type="entry name" value="HTH_MERR_1"/>
    <property type="match status" value="1"/>
</dbReference>
<reference evidence="2 3" key="1">
    <citation type="submission" date="2023-05" db="EMBL/GenBank/DDBJ databases">
        <authorList>
            <person name="Gao F."/>
        </authorList>
    </citation>
    <scope>NUCLEOTIDE SEQUENCE [LARGE SCALE GENOMIC DNA]</scope>
    <source>
        <strain evidence="2 3">MIMF12</strain>
    </source>
</reference>
<gene>
    <name evidence="2" type="ORF">QOL99_05425</name>
</gene>
<evidence type="ECO:0000259" key="1">
    <source>
        <dbReference type="PROSITE" id="PS50937"/>
    </source>
</evidence>